<dbReference type="AlphaFoldDB" id="A0A382HYW0"/>
<accession>A0A382HYW0</accession>
<protein>
    <recommendedName>
        <fullName evidence="2">VldV</fullName>
    </recommendedName>
</protein>
<feature type="non-terminal residue" evidence="1">
    <location>
        <position position="1"/>
    </location>
</feature>
<dbReference type="Pfam" id="PF07040">
    <property type="entry name" value="DUF1326"/>
    <property type="match status" value="1"/>
</dbReference>
<evidence type="ECO:0000313" key="1">
    <source>
        <dbReference type="EMBL" id="SVB92516.1"/>
    </source>
</evidence>
<organism evidence="1">
    <name type="scientific">marine metagenome</name>
    <dbReference type="NCBI Taxonomy" id="408172"/>
    <lineage>
        <taxon>unclassified sequences</taxon>
        <taxon>metagenomes</taxon>
        <taxon>ecological metagenomes</taxon>
    </lineage>
</organism>
<reference evidence="1" key="1">
    <citation type="submission" date="2018-05" db="EMBL/GenBank/DDBJ databases">
        <authorList>
            <person name="Lanie J.A."/>
            <person name="Ng W.-L."/>
            <person name="Kazmierczak K.M."/>
            <person name="Andrzejewski T.M."/>
            <person name="Davidsen T.M."/>
            <person name="Wayne K.J."/>
            <person name="Tettelin H."/>
            <person name="Glass J.I."/>
            <person name="Rusch D."/>
            <person name="Podicherti R."/>
            <person name="Tsui H.-C.T."/>
            <person name="Winkler M.E."/>
        </authorList>
    </citation>
    <scope>NUCLEOTIDE SEQUENCE</scope>
</reference>
<sequence>VAWNLEGTFYENCSCTAICPCTWSNMSAPATNDFCNAALAFNIGSGEIDGTDVSGCSMVMMVDSPPLMSEGNWNVGLIIDSDASDAQAEALGSVMSGALGGPPAALGPLLGNFIGVERHPISITTDNGTHTVTVGDSVSYTGRPELNEAGEVVQLSGILAHPAGPILGLAPVESSTVSAMGIEFGGENLSGFSNPFSWAG</sequence>
<proteinExistence type="predicted"/>
<dbReference type="EMBL" id="UINC01064141">
    <property type="protein sequence ID" value="SVB92516.1"/>
    <property type="molecule type" value="Genomic_DNA"/>
</dbReference>
<dbReference type="InterPro" id="IPR009758">
    <property type="entry name" value="DUF1326"/>
</dbReference>
<evidence type="ECO:0008006" key="2">
    <source>
        <dbReference type="Google" id="ProtNLM"/>
    </source>
</evidence>
<name>A0A382HYW0_9ZZZZ</name>
<gene>
    <name evidence="1" type="ORF">METZ01_LOCUS245370</name>
</gene>